<dbReference type="PANTHER" id="PTHR11669">
    <property type="entry name" value="REPLICATION FACTOR C / DNA POLYMERASE III GAMMA-TAU SUBUNIT"/>
    <property type="match status" value="1"/>
</dbReference>
<keyword evidence="4" id="KW-0548">Nucleotidyltransferase</keyword>
<dbReference type="AlphaFoldDB" id="A0A127F9A2"/>
<keyword evidence="5" id="KW-0235">DNA replication</keyword>
<protein>
    <recommendedName>
        <fullName evidence="2">DNA polymerase III subunit delta'</fullName>
        <ecNumber evidence="1">2.7.7.7</ecNumber>
    </recommendedName>
</protein>
<comment type="catalytic activity">
    <reaction evidence="7">
        <text>DNA(n) + a 2'-deoxyribonucleoside 5'-triphosphate = DNA(n+1) + diphosphate</text>
        <dbReference type="Rhea" id="RHEA:22508"/>
        <dbReference type="Rhea" id="RHEA-COMP:17339"/>
        <dbReference type="Rhea" id="RHEA-COMP:17340"/>
        <dbReference type="ChEBI" id="CHEBI:33019"/>
        <dbReference type="ChEBI" id="CHEBI:61560"/>
        <dbReference type="ChEBI" id="CHEBI:173112"/>
        <dbReference type="EC" id="2.7.7.7"/>
    </reaction>
</comment>
<evidence type="ECO:0000256" key="3">
    <source>
        <dbReference type="ARBA" id="ARBA00022679"/>
    </source>
</evidence>
<dbReference type="GO" id="GO:0008408">
    <property type="term" value="F:3'-5' exonuclease activity"/>
    <property type="evidence" value="ECO:0007669"/>
    <property type="project" value="InterPro"/>
</dbReference>
<dbReference type="PATRIC" id="fig|465721.4.peg.1651"/>
<evidence type="ECO:0000256" key="1">
    <source>
        <dbReference type="ARBA" id="ARBA00012417"/>
    </source>
</evidence>
<evidence type="ECO:0000313" key="11">
    <source>
        <dbReference type="Proteomes" id="UP000070250"/>
    </source>
</evidence>
<dbReference type="Pfam" id="PF09115">
    <property type="entry name" value="DNApol3-delta_C"/>
    <property type="match status" value="1"/>
</dbReference>
<feature type="region of interest" description="Disordered" evidence="8">
    <location>
        <begin position="89"/>
        <end position="108"/>
    </location>
</feature>
<evidence type="ECO:0000256" key="6">
    <source>
        <dbReference type="ARBA" id="ARBA00022932"/>
    </source>
</evidence>
<keyword evidence="3" id="KW-0808">Transferase</keyword>
<dbReference type="GO" id="GO:0003677">
    <property type="term" value="F:DNA binding"/>
    <property type="evidence" value="ECO:0007669"/>
    <property type="project" value="InterPro"/>
</dbReference>
<dbReference type="GO" id="GO:0003887">
    <property type="term" value="F:DNA-directed DNA polymerase activity"/>
    <property type="evidence" value="ECO:0007669"/>
    <property type="project" value="UniProtKB-KW"/>
</dbReference>
<evidence type="ECO:0000256" key="7">
    <source>
        <dbReference type="ARBA" id="ARBA00049244"/>
    </source>
</evidence>
<dbReference type="RefSeq" id="WP_157071708.1">
    <property type="nucleotide sequence ID" value="NZ_CP011971.1"/>
</dbReference>
<feature type="region of interest" description="Disordered" evidence="8">
    <location>
        <begin position="1"/>
        <end position="29"/>
    </location>
</feature>
<proteinExistence type="predicted"/>
<keyword evidence="6" id="KW-0239">DNA-directed DNA polymerase</keyword>
<name>A0A127F9A2_STEDE</name>
<dbReference type="EC" id="2.7.7.7" evidence="1"/>
<feature type="domain" description="DNA polymerase III delta subunit C-terminal" evidence="9">
    <location>
        <begin position="272"/>
        <end position="372"/>
    </location>
</feature>
<evidence type="ECO:0000256" key="2">
    <source>
        <dbReference type="ARBA" id="ARBA00014363"/>
    </source>
</evidence>
<organism evidence="10 11">
    <name type="scientific">Steroidobacter denitrificans</name>
    <dbReference type="NCBI Taxonomy" id="465721"/>
    <lineage>
        <taxon>Bacteria</taxon>
        <taxon>Pseudomonadati</taxon>
        <taxon>Pseudomonadota</taxon>
        <taxon>Gammaproteobacteria</taxon>
        <taxon>Steroidobacterales</taxon>
        <taxon>Steroidobacteraceae</taxon>
        <taxon>Steroidobacter</taxon>
    </lineage>
</organism>
<dbReference type="Gene3D" id="3.40.50.300">
    <property type="entry name" value="P-loop containing nucleotide triphosphate hydrolases"/>
    <property type="match status" value="1"/>
</dbReference>
<dbReference type="InterPro" id="IPR027417">
    <property type="entry name" value="P-loop_NTPase"/>
</dbReference>
<dbReference type="Proteomes" id="UP000070250">
    <property type="component" value="Chromosome"/>
</dbReference>
<evidence type="ECO:0000256" key="4">
    <source>
        <dbReference type="ARBA" id="ARBA00022695"/>
    </source>
</evidence>
<dbReference type="KEGG" id="sdf:ACG33_07780"/>
<dbReference type="PANTHER" id="PTHR11669:SF8">
    <property type="entry name" value="DNA POLYMERASE III SUBUNIT DELTA"/>
    <property type="match status" value="1"/>
</dbReference>
<evidence type="ECO:0000256" key="8">
    <source>
        <dbReference type="SAM" id="MobiDB-lite"/>
    </source>
</evidence>
<sequence>MARPTAKTPARTAKHADGTQTGAGSTIPAPRLLPWQMQASEQLQLAWRAGRLPHALLVQGAEGVGKRGFAAWLACAVLCDTSREHGRAPGAFGESLPPPIAGSPDDPEGSLQGCGHCASCLLIHAGSHPDLAWVAPEEGKQQISVEQVRAAIDRLAKTSYRQGYKVAVLEPAHQMTSGAANSILKTLEEPSSGSLLILLTSRASSLLPTVRSRCQKITISRPSNPEALAWLEAQTGQTADAALLEFSGGGPLRALEYAERFEALDLQMQKDLEELLGGHTDISRIAAEWAKEALPERLIWLDLWLISVARGSLAGNADRFTFPGRRVHLPSLPQTLNISSVYALVDRLRTLRAQLSRTALQRELAVESWLIGLLDVLRAAYVAQRR</sequence>
<reference evidence="10 11" key="1">
    <citation type="submission" date="2015-06" db="EMBL/GenBank/DDBJ databases">
        <title>A Comprehensive Approach to Explore the Metabolic and Phylogenetic Diversity of Bacterial Steroid Degradation in the Environment: Testosterone as an Example.</title>
        <authorList>
            <person name="Yang F.-C."/>
            <person name="Chen Y.-L."/>
            <person name="Yu C.-P."/>
            <person name="Tang S.-L."/>
            <person name="Wang P.-H."/>
            <person name="Ismail W."/>
            <person name="Wang C.-H."/>
            <person name="Yang C.-Y."/>
            <person name="Chiang Y.-R."/>
        </authorList>
    </citation>
    <scope>NUCLEOTIDE SEQUENCE [LARGE SCALE GENOMIC DNA]</scope>
    <source>
        <strain evidence="10 11">DSM 18526</strain>
    </source>
</reference>
<dbReference type="Pfam" id="PF13177">
    <property type="entry name" value="DNA_pol3_delta2"/>
    <property type="match status" value="1"/>
</dbReference>
<dbReference type="EMBL" id="CP011971">
    <property type="protein sequence ID" value="AMN46996.1"/>
    <property type="molecule type" value="Genomic_DNA"/>
</dbReference>
<dbReference type="STRING" id="465721.ACG33_07780"/>
<dbReference type="NCBIfam" id="TIGR00678">
    <property type="entry name" value="holB"/>
    <property type="match status" value="1"/>
</dbReference>
<dbReference type="GO" id="GO:0009360">
    <property type="term" value="C:DNA polymerase III complex"/>
    <property type="evidence" value="ECO:0007669"/>
    <property type="project" value="InterPro"/>
</dbReference>
<evidence type="ECO:0000256" key="5">
    <source>
        <dbReference type="ARBA" id="ARBA00022705"/>
    </source>
</evidence>
<gene>
    <name evidence="10" type="ORF">ACG33_07780</name>
</gene>
<dbReference type="SUPFAM" id="SSF52540">
    <property type="entry name" value="P-loop containing nucleoside triphosphate hydrolases"/>
    <property type="match status" value="1"/>
</dbReference>
<dbReference type="GO" id="GO:0006261">
    <property type="term" value="P:DNA-templated DNA replication"/>
    <property type="evidence" value="ECO:0007669"/>
    <property type="project" value="TreeGrafter"/>
</dbReference>
<evidence type="ECO:0000313" key="10">
    <source>
        <dbReference type="EMBL" id="AMN46996.1"/>
    </source>
</evidence>
<evidence type="ECO:0000259" key="9">
    <source>
        <dbReference type="Pfam" id="PF09115"/>
    </source>
</evidence>
<dbReference type="InterPro" id="IPR050238">
    <property type="entry name" value="DNA_Rep/Repair_Clamp_Loader"/>
</dbReference>
<accession>A0A127F9A2</accession>
<dbReference type="InterPro" id="IPR015199">
    <property type="entry name" value="DNA_pol_III_delta_C"/>
</dbReference>
<keyword evidence="11" id="KW-1185">Reference proteome</keyword>
<feature type="compositionally biased region" description="Low complexity" evidence="8">
    <location>
        <begin position="1"/>
        <end position="11"/>
    </location>
</feature>
<dbReference type="OrthoDB" id="9811073at2"/>
<dbReference type="InterPro" id="IPR004622">
    <property type="entry name" value="DNA_pol_HolB"/>
</dbReference>